<dbReference type="Pfam" id="PF20097">
    <property type="entry name" value="DUF6487"/>
    <property type="match status" value="1"/>
</dbReference>
<accession>A0A517NTU1</accession>
<proteinExistence type="predicted"/>
<protein>
    <recommendedName>
        <fullName evidence="1">DUF6487 domain-containing protein</fullName>
    </recommendedName>
</protein>
<dbReference type="Proteomes" id="UP000319817">
    <property type="component" value="Chromosome"/>
</dbReference>
<dbReference type="EMBL" id="CP036526">
    <property type="protein sequence ID" value="QDT10546.1"/>
    <property type="molecule type" value="Genomic_DNA"/>
</dbReference>
<dbReference type="AlphaFoldDB" id="A0A517NTU1"/>
<evidence type="ECO:0000313" key="3">
    <source>
        <dbReference type="Proteomes" id="UP000319817"/>
    </source>
</evidence>
<feature type="domain" description="DUF6487" evidence="1">
    <location>
        <begin position="24"/>
        <end position="84"/>
    </location>
</feature>
<sequence>MPEDSIGSPYSPPTEVDASAPMPCPSCGVMMDCGDLASGSTIRWRSSSAGAIEHLISGGTKLGETKPGFGYRLAAHYCHSCRLLKVQA</sequence>
<reference evidence="2 3" key="1">
    <citation type="submission" date="2019-02" db="EMBL/GenBank/DDBJ databases">
        <title>Deep-cultivation of Planctomycetes and their phenomic and genomic characterization uncovers novel biology.</title>
        <authorList>
            <person name="Wiegand S."/>
            <person name="Jogler M."/>
            <person name="Boedeker C."/>
            <person name="Pinto D."/>
            <person name="Vollmers J."/>
            <person name="Rivas-Marin E."/>
            <person name="Kohn T."/>
            <person name="Peeters S.H."/>
            <person name="Heuer A."/>
            <person name="Rast P."/>
            <person name="Oberbeckmann S."/>
            <person name="Bunk B."/>
            <person name="Jeske O."/>
            <person name="Meyerdierks A."/>
            <person name="Storesund J.E."/>
            <person name="Kallscheuer N."/>
            <person name="Luecker S."/>
            <person name="Lage O.M."/>
            <person name="Pohl T."/>
            <person name="Merkel B.J."/>
            <person name="Hornburger P."/>
            <person name="Mueller R.-W."/>
            <person name="Bruemmer F."/>
            <person name="Labrenz M."/>
            <person name="Spormann A.M."/>
            <person name="Op den Camp H."/>
            <person name="Overmann J."/>
            <person name="Amann R."/>
            <person name="Jetten M.S.M."/>
            <person name="Mascher T."/>
            <person name="Medema M.H."/>
            <person name="Devos D.P."/>
            <person name="Kaster A.-K."/>
            <person name="Ovreas L."/>
            <person name="Rohde M."/>
            <person name="Galperin M.Y."/>
            <person name="Jogler C."/>
        </authorList>
    </citation>
    <scope>NUCLEOTIDE SEQUENCE [LARGE SCALE GENOMIC DNA]</scope>
    <source>
        <strain evidence="2 3">K23_9</strain>
    </source>
</reference>
<name>A0A517NTU1_9BACT</name>
<evidence type="ECO:0000259" key="1">
    <source>
        <dbReference type="Pfam" id="PF20097"/>
    </source>
</evidence>
<gene>
    <name evidence="2" type="ORF">K239x_25030</name>
</gene>
<evidence type="ECO:0000313" key="2">
    <source>
        <dbReference type="EMBL" id="QDT10546.1"/>
    </source>
</evidence>
<organism evidence="2 3">
    <name type="scientific">Stieleria marina</name>
    <dbReference type="NCBI Taxonomy" id="1930275"/>
    <lineage>
        <taxon>Bacteria</taxon>
        <taxon>Pseudomonadati</taxon>
        <taxon>Planctomycetota</taxon>
        <taxon>Planctomycetia</taxon>
        <taxon>Pirellulales</taxon>
        <taxon>Pirellulaceae</taxon>
        <taxon>Stieleria</taxon>
    </lineage>
</organism>
<keyword evidence="3" id="KW-1185">Reference proteome</keyword>
<dbReference type="InterPro" id="IPR045504">
    <property type="entry name" value="DUF6487"/>
</dbReference>